<dbReference type="GO" id="GO:0046872">
    <property type="term" value="F:metal ion binding"/>
    <property type="evidence" value="ECO:0007669"/>
    <property type="project" value="UniProtKB-KW"/>
</dbReference>
<accession>A0A7X0H506</accession>
<feature type="binding site" evidence="2">
    <location>
        <position position="274"/>
    </location>
    <ligand>
        <name>Zn(2+)</name>
        <dbReference type="ChEBI" id="CHEBI:29105"/>
        <note>catalytic</note>
    </ligand>
</feature>
<keyword evidence="1 2" id="KW-0479">Metal-binding</keyword>
<dbReference type="SUPFAM" id="SSF55486">
    <property type="entry name" value="Metalloproteases ('zincins'), catalytic domain"/>
    <property type="match status" value="1"/>
</dbReference>
<dbReference type="GO" id="GO:0004181">
    <property type="term" value="F:metallocarboxypeptidase activity"/>
    <property type="evidence" value="ECO:0007669"/>
    <property type="project" value="UniProtKB-UniRule"/>
</dbReference>
<dbReference type="PROSITE" id="PS52034">
    <property type="entry name" value="PEPTIDASE_M32"/>
    <property type="match status" value="1"/>
</dbReference>
<dbReference type="RefSeq" id="WP_184675238.1">
    <property type="nucleotide sequence ID" value="NZ_JACHGY010000001.1"/>
</dbReference>
<comment type="function">
    <text evidence="1">Broad specificity carboxypetidase that releases amino acids sequentially from the C-terminus, including neutral, aromatic, polar and basic residues.</text>
</comment>
<organism evidence="4 5">
    <name type="scientific">Algisphaera agarilytica</name>
    <dbReference type="NCBI Taxonomy" id="1385975"/>
    <lineage>
        <taxon>Bacteria</taxon>
        <taxon>Pseudomonadati</taxon>
        <taxon>Planctomycetota</taxon>
        <taxon>Phycisphaerae</taxon>
        <taxon>Phycisphaerales</taxon>
        <taxon>Phycisphaeraceae</taxon>
        <taxon>Algisphaera</taxon>
    </lineage>
</organism>
<evidence type="ECO:0000256" key="3">
    <source>
        <dbReference type="PIRSR" id="PIRSR006615-2"/>
    </source>
</evidence>
<evidence type="ECO:0000256" key="2">
    <source>
        <dbReference type="PIRSR" id="PIRSR006615-1"/>
    </source>
</evidence>
<evidence type="ECO:0000256" key="1">
    <source>
        <dbReference type="PIRNR" id="PIRNR006615"/>
    </source>
</evidence>
<keyword evidence="1" id="KW-0645">Protease</keyword>
<dbReference type="AlphaFoldDB" id="A0A7X0H506"/>
<feature type="binding site" evidence="2">
    <location>
        <position position="304"/>
    </location>
    <ligand>
        <name>Zn(2+)</name>
        <dbReference type="ChEBI" id="CHEBI:29105"/>
        <note>catalytic</note>
    </ligand>
</feature>
<dbReference type="PRINTS" id="PR00998">
    <property type="entry name" value="CRBOXYPTASET"/>
</dbReference>
<dbReference type="Pfam" id="PF02074">
    <property type="entry name" value="Peptidase_M32"/>
    <property type="match status" value="1"/>
</dbReference>
<protein>
    <recommendedName>
        <fullName evidence="1">Metal-dependent carboxypeptidase</fullName>
        <ecNumber evidence="1">3.4.17.19</ecNumber>
    </recommendedName>
</protein>
<comment type="catalytic activity">
    <reaction evidence="1">
        <text>Release of a C-terminal amino acid with broad specificity, except for -Pro.</text>
        <dbReference type="EC" id="3.4.17.19"/>
    </reaction>
</comment>
<dbReference type="InterPro" id="IPR001333">
    <property type="entry name" value="Peptidase_M32_Taq"/>
</dbReference>
<evidence type="ECO:0000313" key="4">
    <source>
        <dbReference type="EMBL" id="MBB6428256.1"/>
    </source>
</evidence>
<keyword evidence="2" id="KW-0862">Zinc</keyword>
<keyword evidence="5" id="KW-1185">Reference proteome</keyword>
<dbReference type="PANTHER" id="PTHR34217:SF1">
    <property type="entry name" value="CARBOXYPEPTIDASE 1"/>
    <property type="match status" value="1"/>
</dbReference>
<dbReference type="CDD" id="cd06460">
    <property type="entry name" value="M32_Taq"/>
    <property type="match status" value="1"/>
</dbReference>
<dbReference type="GO" id="GO:0006508">
    <property type="term" value="P:proteolysis"/>
    <property type="evidence" value="ECO:0007669"/>
    <property type="project" value="UniProtKB-UniRule"/>
</dbReference>
<dbReference type="Proteomes" id="UP000541810">
    <property type="component" value="Unassembled WGS sequence"/>
</dbReference>
<keyword evidence="1 4" id="KW-0378">Hydrolase</keyword>
<dbReference type="EC" id="3.4.17.19" evidence="1"/>
<comment type="cofactor">
    <cofactor evidence="2">
        <name>Zn(2+)</name>
        <dbReference type="ChEBI" id="CHEBI:29105"/>
    </cofactor>
    <text evidence="2">Binds 1 zinc ion per subunit.</text>
</comment>
<dbReference type="Gene3D" id="1.10.1370.30">
    <property type="match status" value="1"/>
</dbReference>
<dbReference type="PANTHER" id="PTHR34217">
    <property type="entry name" value="METAL-DEPENDENT CARBOXYPEPTIDASE"/>
    <property type="match status" value="1"/>
</dbReference>
<proteinExistence type="inferred from homology"/>
<comment type="caution">
    <text evidence="4">The sequence shown here is derived from an EMBL/GenBank/DDBJ whole genome shotgun (WGS) entry which is preliminary data.</text>
</comment>
<name>A0A7X0H506_9BACT</name>
<feature type="active site" description="Proton donor/acceptor" evidence="3">
    <location>
        <position position="275"/>
    </location>
</feature>
<reference evidence="4 5" key="1">
    <citation type="submission" date="2020-08" db="EMBL/GenBank/DDBJ databases">
        <title>Genomic Encyclopedia of Type Strains, Phase IV (KMG-IV): sequencing the most valuable type-strain genomes for metagenomic binning, comparative biology and taxonomic classification.</title>
        <authorList>
            <person name="Goeker M."/>
        </authorList>
    </citation>
    <scope>NUCLEOTIDE SEQUENCE [LARGE SCALE GENOMIC DNA]</scope>
    <source>
        <strain evidence="4 5">DSM 103725</strain>
    </source>
</reference>
<gene>
    <name evidence="4" type="ORF">HNQ40_000062</name>
</gene>
<dbReference type="EMBL" id="JACHGY010000001">
    <property type="protein sequence ID" value="MBB6428256.1"/>
    <property type="molecule type" value="Genomic_DNA"/>
</dbReference>
<dbReference type="PIRSF" id="PIRSF006615">
    <property type="entry name" value="Zn_crbxpep_Taq"/>
    <property type="match status" value="1"/>
</dbReference>
<keyword evidence="1 4" id="KW-0121">Carboxypeptidase</keyword>
<sequence length="513" mass="56834">MDSPATTSQAYTELLDHQRDASLLSSTASLLGWDQEVMMPPGGLEHRSRQLAQLAQMVHARSTDPRIADWLSACEADDSVTKDPLSDAAVNVREWRRGYDRSTKLPAALVVEMSETTSKAKAEWAEARKADEYARFAPWLDKIIELSRKQAECYGWSDDGEPWDALAEGYEAGMTAAYVEGVFTPLRDRLVGLLDRLMGAGAQPDNGFNELELPIAQQEAFVREVSAAVGFDYGRGRLDVSSHPFCSGTHYADIRLTTRFAKNNVNDALGSTLHETGHGLYEQGLPAEHLGTPRGNAVGLSIHESQSRLWENQVGRSRAFWTWCFPKLAQYFGDAVGGLSPDAVYAAANRVQPSLIRVEADEATYNLHIMIRFELERAMLKGDIKAADLPEAWNQKYRDYLGIDVPSDAQGCLQDIHWSMGALGYFPTYTLGNLYSAQFFEAACEALGGSDTVHGMFERGEFAPLLDWLRTNIHSSGNTYHSAELCKHVTGKDLSADPLMRQLENKLLPIYGL</sequence>
<feature type="binding site" evidence="2">
    <location>
        <position position="278"/>
    </location>
    <ligand>
        <name>Zn(2+)</name>
        <dbReference type="ChEBI" id="CHEBI:29105"/>
        <note>catalytic</note>
    </ligand>
</feature>
<comment type="similarity">
    <text evidence="1">Belongs to the peptidase M32 family.</text>
</comment>
<keyword evidence="1" id="KW-0482">Metalloprotease</keyword>
<evidence type="ECO:0000313" key="5">
    <source>
        <dbReference type="Proteomes" id="UP000541810"/>
    </source>
</evidence>